<dbReference type="CDD" id="cd00610">
    <property type="entry name" value="OAT_like"/>
    <property type="match status" value="1"/>
</dbReference>
<dbReference type="PIRSF" id="PIRSF000521">
    <property type="entry name" value="Transaminase_4ab_Lys_Orn"/>
    <property type="match status" value="1"/>
</dbReference>
<dbReference type="PANTHER" id="PTHR45688">
    <property type="match status" value="1"/>
</dbReference>
<evidence type="ECO:0000313" key="3">
    <source>
        <dbReference type="EMBL" id="CUS53151.1"/>
    </source>
</evidence>
<evidence type="ECO:0000256" key="1">
    <source>
        <dbReference type="ARBA" id="ARBA00008954"/>
    </source>
</evidence>
<keyword evidence="3" id="KW-0032">Aminotransferase</keyword>
<dbReference type="EC" id="2.6.1.18" evidence="3"/>
<evidence type="ECO:0000256" key="2">
    <source>
        <dbReference type="ARBA" id="ARBA00022898"/>
    </source>
</evidence>
<dbReference type="AlphaFoldDB" id="A0A160TUG7"/>
<sequence>MTNTTLLNRRNHLFGKGSTLFYEKPVQLVRGEGVSIYDESGRRYVDLYNNVPCVGHCHPHFVESVSRQLNTLNVHSRYLHQSILDYADRLINTHHESIESVIFSCTGTEANEIALQMARMVTGGRGIVCTNATYHGNSVEVSKLTLPKDNRGEVRSIPFPETYRTDADDPKEHFLRELQSVIDSFREDGIPFAGMLVCPILANEGLPNIPEGYMKAAVKLIHQAGGVFIADEVQAGLCRTGLWWGYELMDFVPDIVTMGKPLGGGIPLAATAASTEVTEMFRRQTRYFNTCASSPVQAAAGNAVLDVIEQENLHENVTTVGQFLHERFLQIQAKHKSIGDVRGHGLFRGLEFVTDSKSKAPDKQSAVRVVNELKDRGFLTGNAGAYDNVLKVRPPLVFSKIDAEEFLGALEQTLEHLDA</sequence>
<dbReference type="PROSITE" id="PS00600">
    <property type="entry name" value="AA_TRANSFER_CLASS_3"/>
    <property type="match status" value="1"/>
</dbReference>
<protein>
    <submittedName>
        <fullName evidence="3">Omega-amino acid--pyruvate aminotransferase</fullName>
        <ecNumber evidence="3">2.6.1.18</ecNumber>
    </submittedName>
</protein>
<name>A0A160TUG7_9ZZZZ</name>
<dbReference type="GO" id="GO:0030170">
    <property type="term" value="F:pyridoxal phosphate binding"/>
    <property type="evidence" value="ECO:0007669"/>
    <property type="project" value="InterPro"/>
</dbReference>
<dbReference type="GO" id="GO:0016223">
    <property type="term" value="F:beta-alanine:pyruvate transaminase activity"/>
    <property type="evidence" value="ECO:0007669"/>
    <property type="project" value="UniProtKB-EC"/>
</dbReference>
<dbReference type="Pfam" id="PF00202">
    <property type="entry name" value="Aminotran_3"/>
    <property type="match status" value="1"/>
</dbReference>
<organism evidence="3">
    <name type="scientific">hydrothermal vent metagenome</name>
    <dbReference type="NCBI Taxonomy" id="652676"/>
    <lineage>
        <taxon>unclassified sequences</taxon>
        <taxon>metagenomes</taxon>
        <taxon>ecological metagenomes</taxon>
    </lineage>
</organism>
<dbReference type="GO" id="GO:0005739">
    <property type="term" value="C:mitochondrion"/>
    <property type="evidence" value="ECO:0007669"/>
    <property type="project" value="TreeGrafter"/>
</dbReference>
<proteinExistence type="inferred from homology"/>
<gene>
    <name evidence="3" type="ORF">MGWOODY_XGa2779</name>
</gene>
<dbReference type="Gene3D" id="3.90.1150.10">
    <property type="entry name" value="Aspartate Aminotransferase, domain 1"/>
    <property type="match status" value="1"/>
</dbReference>
<dbReference type="Gene3D" id="3.40.640.10">
    <property type="entry name" value="Type I PLP-dependent aspartate aminotransferase-like (Major domain)"/>
    <property type="match status" value="1"/>
</dbReference>
<dbReference type="InterPro" id="IPR015422">
    <property type="entry name" value="PyrdxlP-dep_Trfase_small"/>
</dbReference>
<dbReference type="InterPro" id="IPR015424">
    <property type="entry name" value="PyrdxlP-dep_Trfase"/>
</dbReference>
<dbReference type="InterPro" id="IPR005814">
    <property type="entry name" value="Aminotrans_3"/>
</dbReference>
<comment type="similarity">
    <text evidence="1">Belongs to the class-III pyridoxal-phosphate-dependent aminotransferase family.</text>
</comment>
<keyword evidence="3" id="KW-0670">Pyruvate</keyword>
<reference evidence="3" key="1">
    <citation type="submission" date="2015-10" db="EMBL/GenBank/DDBJ databases">
        <authorList>
            <person name="Gilbert D.G."/>
        </authorList>
    </citation>
    <scope>NUCLEOTIDE SEQUENCE</scope>
</reference>
<dbReference type="PANTHER" id="PTHR45688:SF13">
    <property type="entry name" value="ALANINE--GLYOXYLATE AMINOTRANSFERASE 2-LIKE"/>
    <property type="match status" value="1"/>
</dbReference>
<dbReference type="EMBL" id="CZRL01000094">
    <property type="protein sequence ID" value="CUS53151.1"/>
    <property type="molecule type" value="Genomic_DNA"/>
</dbReference>
<keyword evidence="2" id="KW-0663">Pyridoxal phosphate</keyword>
<dbReference type="InterPro" id="IPR049704">
    <property type="entry name" value="Aminotrans_3_PPA_site"/>
</dbReference>
<dbReference type="SUPFAM" id="SSF53383">
    <property type="entry name" value="PLP-dependent transferases"/>
    <property type="match status" value="1"/>
</dbReference>
<dbReference type="InterPro" id="IPR015421">
    <property type="entry name" value="PyrdxlP-dep_Trfase_major"/>
</dbReference>
<accession>A0A160TUG7</accession>
<keyword evidence="3" id="KW-0808">Transferase</keyword>